<keyword evidence="1" id="KW-0472">Membrane</keyword>
<feature type="transmembrane region" description="Helical" evidence="1">
    <location>
        <begin position="12"/>
        <end position="33"/>
    </location>
</feature>
<sequence length="58" mass="6823">MAKDPFGSIAKFLCLDFLRFCIKTFYILILNIYKQEWNNKLFFSTHTALPPPKKSLIP</sequence>
<reference evidence="3" key="1">
    <citation type="journal article" date="2013" name="Nature">
        <title>Draft genome of the wheat A-genome progenitor Triticum urartu.</title>
        <authorList>
            <person name="Ling H.Q."/>
            <person name="Zhao S."/>
            <person name="Liu D."/>
            <person name="Wang J."/>
            <person name="Sun H."/>
            <person name="Zhang C."/>
            <person name="Fan H."/>
            <person name="Li D."/>
            <person name="Dong L."/>
            <person name="Tao Y."/>
            <person name="Gao C."/>
            <person name="Wu H."/>
            <person name="Li Y."/>
            <person name="Cui Y."/>
            <person name="Guo X."/>
            <person name="Zheng S."/>
            <person name="Wang B."/>
            <person name="Yu K."/>
            <person name="Liang Q."/>
            <person name="Yang W."/>
            <person name="Lou X."/>
            <person name="Chen J."/>
            <person name="Feng M."/>
            <person name="Jian J."/>
            <person name="Zhang X."/>
            <person name="Luo G."/>
            <person name="Jiang Y."/>
            <person name="Liu J."/>
            <person name="Wang Z."/>
            <person name="Sha Y."/>
            <person name="Zhang B."/>
            <person name="Wu H."/>
            <person name="Tang D."/>
            <person name="Shen Q."/>
            <person name="Xue P."/>
            <person name="Zou S."/>
            <person name="Wang X."/>
            <person name="Liu X."/>
            <person name="Wang F."/>
            <person name="Yang Y."/>
            <person name="An X."/>
            <person name="Dong Z."/>
            <person name="Zhang K."/>
            <person name="Zhang X."/>
            <person name="Luo M.C."/>
            <person name="Dvorak J."/>
            <person name="Tong Y."/>
            <person name="Wang J."/>
            <person name="Yang H."/>
            <person name="Li Z."/>
            <person name="Wang D."/>
            <person name="Zhang A."/>
            <person name="Wang J."/>
        </authorList>
    </citation>
    <scope>NUCLEOTIDE SEQUENCE</scope>
    <source>
        <strain evidence="3">cv. G1812</strain>
    </source>
</reference>
<reference evidence="2" key="3">
    <citation type="submission" date="2022-06" db="UniProtKB">
        <authorList>
            <consortium name="EnsemblPlants"/>
        </authorList>
    </citation>
    <scope>IDENTIFICATION</scope>
</reference>
<evidence type="ECO:0000313" key="3">
    <source>
        <dbReference type="Proteomes" id="UP000015106"/>
    </source>
</evidence>
<keyword evidence="1" id="KW-0812">Transmembrane</keyword>
<protein>
    <submittedName>
        <fullName evidence="2">Uncharacterized protein</fullName>
    </submittedName>
</protein>
<dbReference type="Gramene" id="TuG1812G0400001861.01.T01">
    <property type="protein sequence ID" value="TuG1812G0400001861.01.T01.cds298496"/>
    <property type="gene ID" value="TuG1812G0400001861.01"/>
</dbReference>
<evidence type="ECO:0000313" key="2">
    <source>
        <dbReference type="EnsemblPlants" id="TuG1812G0400001861.01.T01.cds298496"/>
    </source>
</evidence>
<dbReference type="EnsemblPlants" id="TuG1812G0400001861.01.T01">
    <property type="protein sequence ID" value="TuG1812G0400001861.01.T01.cds298496"/>
    <property type="gene ID" value="TuG1812G0400001861.01"/>
</dbReference>
<dbReference type="AlphaFoldDB" id="A0A8R7Q4Q8"/>
<reference evidence="2" key="2">
    <citation type="submission" date="2018-03" db="EMBL/GenBank/DDBJ databases">
        <title>The Triticum urartu genome reveals the dynamic nature of wheat genome evolution.</title>
        <authorList>
            <person name="Ling H."/>
            <person name="Ma B."/>
            <person name="Shi X."/>
            <person name="Liu H."/>
            <person name="Dong L."/>
            <person name="Sun H."/>
            <person name="Cao Y."/>
            <person name="Gao Q."/>
            <person name="Zheng S."/>
            <person name="Li Y."/>
            <person name="Yu Y."/>
            <person name="Du H."/>
            <person name="Qi M."/>
            <person name="Li Y."/>
            <person name="Yu H."/>
            <person name="Cui Y."/>
            <person name="Wang N."/>
            <person name="Chen C."/>
            <person name="Wu H."/>
            <person name="Zhao Y."/>
            <person name="Zhang J."/>
            <person name="Li Y."/>
            <person name="Zhou W."/>
            <person name="Zhang B."/>
            <person name="Hu W."/>
            <person name="Eijk M."/>
            <person name="Tang J."/>
            <person name="Witsenboer H."/>
            <person name="Zhao S."/>
            <person name="Li Z."/>
            <person name="Zhang A."/>
            <person name="Wang D."/>
            <person name="Liang C."/>
        </authorList>
    </citation>
    <scope>NUCLEOTIDE SEQUENCE [LARGE SCALE GENOMIC DNA]</scope>
    <source>
        <strain evidence="2">cv. G1812</strain>
    </source>
</reference>
<accession>A0A8R7Q4Q8</accession>
<keyword evidence="1" id="KW-1133">Transmembrane helix</keyword>
<organism evidence="2 3">
    <name type="scientific">Triticum urartu</name>
    <name type="common">Red wild einkorn</name>
    <name type="synonym">Crithodium urartu</name>
    <dbReference type="NCBI Taxonomy" id="4572"/>
    <lineage>
        <taxon>Eukaryota</taxon>
        <taxon>Viridiplantae</taxon>
        <taxon>Streptophyta</taxon>
        <taxon>Embryophyta</taxon>
        <taxon>Tracheophyta</taxon>
        <taxon>Spermatophyta</taxon>
        <taxon>Magnoliopsida</taxon>
        <taxon>Liliopsida</taxon>
        <taxon>Poales</taxon>
        <taxon>Poaceae</taxon>
        <taxon>BOP clade</taxon>
        <taxon>Pooideae</taxon>
        <taxon>Triticodae</taxon>
        <taxon>Triticeae</taxon>
        <taxon>Triticinae</taxon>
        <taxon>Triticum</taxon>
    </lineage>
</organism>
<keyword evidence="3" id="KW-1185">Reference proteome</keyword>
<evidence type="ECO:0000256" key="1">
    <source>
        <dbReference type="SAM" id="Phobius"/>
    </source>
</evidence>
<dbReference type="Proteomes" id="UP000015106">
    <property type="component" value="Chromosome 4"/>
</dbReference>
<name>A0A8R7Q4Q8_TRIUA</name>
<proteinExistence type="predicted"/>